<feature type="chain" id="PRO_5047529438" description="NlpC/P60 domain-containing protein" evidence="2">
    <location>
        <begin position="20"/>
        <end position="260"/>
    </location>
</feature>
<gene>
    <name evidence="3" type="ORF">NON19_06290</name>
</gene>
<comment type="caution">
    <text evidence="3">The sequence shown here is derived from an EMBL/GenBank/DDBJ whole genome shotgun (WGS) entry which is preliminary data.</text>
</comment>
<evidence type="ECO:0000256" key="2">
    <source>
        <dbReference type="SAM" id="SignalP"/>
    </source>
</evidence>
<feature type="signal peptide" evidence="2">
    <location>
        <begin position="1"/>
        <end position="19"/>
    </location>
</feature>
<evidence type="ECO:0008006" key="5">
    <source>
        <dbReference type="Google" id="ProtNLM"/>
    </source>
</evidence>
<dbReference type="RefSeq" id="WP_255925628.1">
    <property type="nucleotide sequence ID" value="NZ_JANFNH010000003.1"/>
</dbReference>
<evidence type="ECO:0000313" key="4">
    <source>
        <dbReference type="Proteomes" id="UP001206206"/>
    </source>
</evidence>
<sequence>MPPSVRMLLVLSVTVAASADVALSGPASHAVAHADAAVPVAVSQARAKPHSTRFEPTVANPTTATAAQLATGTRSAVLSSRLVPRSTAAQTGKPISRSVVMARAQSWIAEGVPYNRNAYNSDSNGTYRQDCSGFVSMAWSLPSSQANNYGETTGTLTNFATELNSLDDLQPGDMLDNISTHVVLFKGWADANRTTAMILEEAHSGTTAREDDHFYTRNYLSTHRYRPYRYNRIQDAAPPDVTDPDDDPGPLARGRGRGAK</sequence>
<feature type="region of interest" description="Disordered" evidence="1">
    <location>
        <begin position="231"/>
        <end position="260"/>
    </location>
</feature>
<keyword evidence="2" id="KW-0732">Signal</keyword>
<proteinExistence type="predicted"/>
<dbReference type="EMBL" id="JANFNH010000003">
    <property type="protein sequence ID" value="MCQ4041646.1"/>
    <property type="molecule type" value="Genomic_DNA"/>
</dbReference>
<dbReference type="InterPro" id="IPR038765">
    <property type="entry name" value="Papain-like_cys_pep_sf"/>
</dbReference>
<evidence type="ECO:0000256" key="1">
    <source>
        <dbReference type="SAM" id="MobiDB-lite"/>
    </source>
</evidence>
<reference evidence="3 4" key="1">
    <citation type="submission" date="2022-06" db="EMBL/GenBank/DDBJ databases">
        <title>Draft genome sequence of type strain Streptomyces rubrisoli DSM 42083.</title>
        <authorList>
            <person name="Duangmal K."/>
            <person name="Klaysubun C."/>
        </authorList>
    </citation>
    <scope>NUCLEOTIDE SEQUENCE [LARGE SCALE GENOMIC DNA]</scope>
    <source>
        <strain evidence="3 4">DSM 42083</strain>
    </source>
</reference>
<dbReference type="Gene3D" id="3.90.1720.10">
    <property type="entry name" value="endopeptidase domain like (from Nostoc punctiforme)"/>
    <property type="match status" value="1"/>
</dbReference>
<dbReference type="Proteomes" id="UP001206206">
    <property type="component" value="Unassembled WGS sequence"/>
</dbReference>
<dbReference type="SUPFAM" id="SSF54001">
    <property type="entry name" value="Cysteine proteinases"/>
    <property type="match status" value="1"/>
</dbReference>
<keyword evidence="4" id="KW-1185">Reference proteome</keyword>
<protein>
    <recommendedName>
        <fullName evidence="5">NlpC/P60 domain-containing protein</fullName>
    </recommendedName>
</protein>
<name>A0ABT1P8E5_9ACTN</name>
<accession>A0ABT1P8E5</accession>
<evidence type="ECO:0000313" key="3">
    <source>
        <dbReference type="EMBL" id="MCQ4041646.1"/>
    </source>
</evidence>
<organism evidence="3 4">
    <name type="scientific">Streptantibioticus rubrisoli</name>
    <dbReference type="NCBI Taxonomy" id="1387313"/>
    <lineage>
        <taxon>Bacteria</taxon>
        <taxon>Bacillati</taxon>
        <taxon>Actinomycetota</taxon>
        <taxon>Actinomycetes</taxon>
        <taxon>Kitasatosporales</taxon>
        <taxon>Streptomycetaceae</taxon>
        <taxon>Streptantibioticus</taxon>
    </lineage>
</organism>